<accession>A0A1I5AJ88</accession>
<protein>
    <submittedName>
        <fullName evidence="5">4Fe-4S dicluster domain-containing protein</fullName>
    </submittedName>
</protein>
<dbReference type="Pfam" id="PF00037">
    <property type="entry name" value="Fer4"/>
    <property type="match status" value="1"/>
</dbReference>
<evidence type="ECO:0000313" key="5">
    <source>
        <dbReference type="EMBL" id="SFN62279.1"/>
    </source>
</evidence>
<dbReference type="Proteomes" id="UP000199236">
    <property type="component" value="Unassembled WGS sequence"/>
</dbReference>
<proteinExistence type="predicted"/>
<gene>
    <name evidence="5" type="ORF">SAMN04488056_101505</name>
</gene>
<dbReference type="AlphaFoldDB" id="A0A1I5AJ88"/>
<dbReference type="RefSeq" id="WP_090068493.1">
    <property type="nucleotide sequence ID" value="NZ_FOVR01000001.1"/>
</dbReference>
<dbReference type="GO" id="GO:0046872">
    <property type="term" value="F:metal ion binding"/>
    <property type="evidence" value="ECO:0007669"/>
    <property type="project" value="UniProtKB-KW"/>
</dbReference>
<keyword evidence="2" id="KW-0408">Iron</keyword>
<evidence type="ECO:0000256" key="3">
    <source>
        <dbReference type="ARBA" id="ARBA00023014"/>
    </source>
</evidence>
<dbReference type="PROSITE" id="PS51379">
    <property type="entry name" value="4FE4S_FER_2"/>
    <property type="match status" value="1"/>
</dbReference>
<dbReference type="Gene3D" id="3.30.70.20">
    <property type="match status" value="1"/>
</dbReference>
<dbReference type="InterPro" id="IPR017896">
    <property type="entry name" value="4Fe4S_Fe-S-bd"/>
</dbReference>
<keyword evidence="3" id="KW-0411">Iron-sulfur</keyword>
<dbReference type="SUPFAM" id="SSF54862">
    <property type="entry name" value="4Fe-4S ferredoxins"/>
    <property type="match status" value="1"/>
</dbReference>
<dbReference type="OrthoDB" id="9800445at2"/>
<name>A0A1I5AJ88_9HYPH</name>
<evidence type="ECO:0000259" key="4">
    <source>
        <dbReference type="PROSITE" id="PS51379"/>
    </source>
</evidence>
<organism evidence="5 6">
    <name type="scientific">Cohaesibacter marisflavi</name>
    <dbReference type="NCBI Taxonomy" id="655353"/>
    <lineage>
        <taxon>Bacteria</taxon>
        <taxon>Pseudomonadati</taxon>
        <taxon>Pseudomonadota</taxon>
        <taxon>Alphaproteobacteria</taxon>
        <taxon>Hyphomicrobiales</taxon>
        <taxon>Cohaesibacteraceae</taxon>
    </lineage>
</organism>
<sequence length="65" mass="6983">MAMMINADVCTACGDCESTCPSNAISPRKGVYYIDPALCNECEGIHDSPQCMEGCFEEDCIVPAE</sequence>
<dbReference type="EMBL" id="FOVR01000001">
    <property type="protein sequence ID" value="SFN62279.1"/>
    <property type="molecule type" value="Genomic_DNA"/>
</dbReference>
<dbReference type="PROSITE" id="PS00198">
    <property type="entry name" value="4FE4S_FER_1"/>
    <property type="match status" value="1"/>
</dbReference>
<keyword evidence="6" id="KW-1185">Reference proteome</keyword>
<dbReference type="STRING" id="655353.SAMN04488056_101505"/>
<evidence type="ECO:0000256" key="1">
    <source>
        <dbReference type="ARBA" id="ARBA00022723"/>
    </source>
</evidence>
<reference evidence="5 6" key="1">
    <citation type="submission" date="2016-10" db="EMBL/GenBank/DDBJ databases">
        <authorList>
            <person name="de Groot N.N."/>
        </authorList>
    </citation>
    <scope>NUCLEOTIDE SEQUENCE [LARGE SCALE GENOMIC DNA]</scope>
    <source>
        <strain evidence="5 6">CGMCC 1.9157</strain>
    </source>
</reference>
<dbReference type="InterPro" id="IPR017900">
    <property type="entry name" value="4Fe4S_Fe_S_CS"/>
</dbReference>
<feature type="domain" description="4Fe-4S ferredoxin-type" evidence="4">
    <location>
        <begin position="1"/>
        <end position="30"/>
    </location>
</feature>
<evidence type="ECO:0000256" key="2">
    <source>
        <dbReference type="ARBA" id="ARBA00023004"/>
    </source>
</evidence>
<evidence type="ECO:0000313" key="6">
    <source>
        <dbReference type="Proteomes" id="UP000199236"/>
    </source>
</evidence>
<keyword evidence="1" id="KW-0479">Metal-binding</keyword>
<dbReference type="GO" id="GO:0051536">
    <property type="term" value="F:iron-sulfur cluster binding"/>
    <property type="evidence" value="ECO:0007669"/>
    <property type="project" value="UniProtKB-KW"/>
</dbReference>